<accession>U1G9A4</accession>
<keyword evidence="1" id="KW-1133">Transmembrane helix</keyword>
<keyword evidence="1" id="KW-0812">Transmembrane</keyword>
<feature type="transmembrane region" description="Helical" evidence="1">
    <location>
        <begin position="67"/>
        <end position="87"/>
    </location>
</feature>
<dbReference type="OrthoDB" id="6509636at2759"/>
<dbReference type="OMA" id="AITRWAN"/>
<dbReference type="SUPFAM" id="SSF56801">
    <property type="entry name" value="Acetyl-CoA synthetase-like"/>
    <property type="match status" value="1"/>
</dbReference>
<sequence length="233" mass="26320">MAAISLYGRLEFSHSNLLTYIFDRPEDDDDFHSSNVPTIISAEDPNRLQMMGLKPGERIALVSGNTIYFPLVALGTIAAGGVFTSLLPEFKTRKIASYLQDTSARYILASKDFLDILLAAADQSNFPKASILVFDDSLKQMELQPPLHHWSTIFSTQLDPPFRWQSLESEAKAKSTTAVIMHTSGKLREMPKARRSPITRSLANWRKHFETSIQPQQFTRASFAITRWANPWD</sequence>
<dbReference type="PANTHER" id="PTHR24096">
    <property type="entry name" value="LONG-CHAIN-FATTY-ACID--COA LIGASE"/>
    <property type="match status" value="1"/>
</dbReference>
<feature type="domain" description="AMP-dependent synthetase/ligase" evidence="2">
    <location>
        <begin position="46"/>
        <end position="185"/>
    </location>
</feature>
<proteinExistence type="predicted"/>
<gene>
    <name evidence="3" type="ORF">EPUS_04671</name>
</gene>
<dbReference type="HOGENOM" id="CLU_1189916_0_0_1"/>
<dbReference type="Pfam" id="PF00501">
    <property type="entry name" value="AMP-binding"/>
    <property type="match status" value="1"/>
</dbReference>
<dbReference type="GeneID" id="19239626"/>
<dbReference type="GO" id="GO:0016405">
    <property type="term" value="F:CoA-ligase activity"/>
    <property type="evidence" value="ECO:0007669"/>
    <property type="project" value="TreeGrafter"/>
</dbReference>
<evidence type="ECO:0000259" key="2">
    <source>
        <dbReference type="Pfam" id="PF00501"/>
    </source>
</evidence>
<reference evidence="4" key="1">
    <citation type="journal article" date="2014" name="BMC Genomics">
        <title>Genome characteristics reveal the impact of lichenization on lichen-forming fungus Endocarpon pusillum Hedwig (Verrucariales, Ascomycota).</title>
        <authorList>
            <person name="Wang Y.-Y."/>
            <person name="Liu B."/>
            <person name="Zhang X.-Y."/>
            <person name="Zhou Q.-M."/>
            <person name="Zhang T."/>
            <person name="Li H."/>
            <person name="Yu Y.-F."/>
            <person name="Zhang X.-L."/>
            <person name="Hao X.-Y."/>
            <person name="Wang M."/>
            <person name="Wang L."/>
            <person name="Wei J.-C."/>
        </authorList>
    </citation>
    <scope>NUCLEOTIDE SEQUENCE [LARGE SCALE GENOMIC DNA]</scope>
    <source>
        <strain evidence="4">Z07020 / HMAS-L-300199</strain>
    </source>
</reference>
<evidence type="ECO:0000256" key="1">
    <source>
        <dbReference type="SAM" id="Phobius"/>
    </source>
</evidence>
<protein>
    <recommendedName>
        <fullName evidence="2">AMP-dependent synthetase/ligase domain-containing protein</fullName>
    </recommendedName>
</protein>
<name>U1G9A4_ENDPU</name>
<evidence type="ECO:0000313" key="3">
    <source>
        <dbReference type="EMBL" id="ERF68573.1"/>
    </source>
</evidence>
<keyword evidence="4" id="KW-1185">Reference proteome</keyword>
<dbReference type="InterPro" id="IPR000873">
    <property type="entry name" value="AMP-dep_synth/lig_dom"/>
</dbReference>
<evidence type="ECO:0000313" key="4">
    <source>
        <dbReference type="Proteomes" id="UP000019373"/>
    </source>
</evidence>
<keyword evidence="1" id="KW-0472">Membrane</keyword>
<dbReference type="Proteomes" id="UP000019373">
    <property type="component" value="Unassembled WGS sequence"/>
</dbReference>
<dbReference type="PANTHER" id="PTHR24096:SF424">
    <property type="entry name" value="ACETYL-COA SYNTHETASE-LIKE PROTEIN-RELATED"/>
    <property type="match status" value="1"/>
</dbReference>
<dbReference type="EMBL" id="KE721515">
    <property type="protein sequence ID" value="ERF68573.1"/>
    <property type="molecule type" value="Genomic_DNA"/>
</dbReference>
<dbReference type="RefSeq" id="XP_007805799.1">
    <property type="nucleotide sequence ID" value="XM_007807608.1"/>
</dbReference>
<dbReference type="AlphaFoldDB" id="U1G9A4"/>
<organism evidence="3 4">
    <name type="scientific">Endocarpon pusillum (strain Z07020 / HMAS-L-300199)</name>
    <name type="common">Lichen-forming fungus</name>
    <dbReference type="NCBI Taxonomy" id="1263415"/>
    <lineage>
        <taxon>Eukaryota</taxon>
        <taxon>Fungi</taxon>
        <taxon>Dikarya</taxon>
        <taxon>Ascomycota</taxon>
        <taxon>Pezizomycotina</taxon>
        <taxon>Eurotiomycetes</taxon>
        <taxon>Chaetothyriomycetidae</taxon>
        <taxon>Verrucariales</taxon>
        <taxon>Verrucariaceae</taxon>
        <taxon>Endocarpon</taxon>
    </lineage>
</organism>
<dbReference type="Gene3D" id="3.40.50.980">
    <property type="match status" value="1"/>
</dbReference>